<sequence>MRDGGLALAVFHMSVEVAALLVPLPNVPSAADAVCSGSPVPGSALLSSALASVSSSLMPVLFFLLLLYALYIASIPFRVSTTLKPAQQLNRSLSRRSIISLTHFARCPLSPLPPVWAAVAALAGRASFHPAKSFLSHSMCSSLFIMRAVASSLNWIHLCTAPVAASATTCKFLVTPAPRMPRMPEGEGGEARGRLSCSWVIPLWWLKDPMVLSHSCSES</sequence>
<keyword evidence="1" id="KW-0472">Membrane</keyword>
<dbReference type="AlphaFoldDB" id="A0A0D3ICA4"/>
<dbReference type="HOGENOM" id="CLU_1263584_0_0_1"/>
<dbReference type="Proteomes" id="UP000013827">
    <property type="component" value="Unassembled WGS sequence"/>
</dbReference>
<organism evidence="2 3">
    <name type="scientific">Emiliania huxleyi (strain CCMP1516)</name>
    <dbReference type="NCBI Taxonomy" id="280463"/>
    <lineage>
        <taxon>Eukaryota</taxon>
        <taxon>Haptista</taxon>
        <taxon>Haptophyta</taxon>
        <taxon>Prymnesiophyceae</taxon>
        <taxon>Isochrysidales</taxon>
        <taxon>Noelaerhabdaceae</taxon>
        <taxon>Emiliania</taxon>
    </lineage>
</organism>
<evidence type="ECO:0000313" key="3">
    <source>
        <dbReference type="Proteomes" id="UP000013827"/>
    </source>
</evidence>
<keyword evidence="1" id="KW-1133">Transmembrane helix</keyword>
<dbReference type="EnsemblProtists" id="EOD08889">
    <property type="protein sequence ID" value="EOD08889"/>
    <property type="gene ID" value="EMIHUDRAFT_248928"/>
</dbReference>
<reference evidence="3" key="1">
    <citation type="journal article" date="2013" name="Nature">
        <title>Pan genome of the phytoplankton Emiliania underpins its global distribution.</title>
        <authorList>
            <person name="Read B.A."/>
            <person name="Kegel J."/>
            <person name="Klute M.J."/>
            <person name="Kuo A."/>
            <person name="Lefebvre S.C."/>
            <person name="Maumus F."/>
            <person name="Mayer C."/>
            <person name="Miller J."/>
            <person name="Monier A."/>
            <person name="Salamov A."/>
            <person name="Young J."/>
            <person name="Aguilar M."/>
            <person name="Claverie J.M."/>
            <person name="Frickenhaus S."/>
            <person name="Gonzalez K."/>
            <person name="Herman E.K."/>
            <person name="Lin Y.C."/>
            <person name="Napier J."/>
            <person name="Ogata H."/>
            <person name="Sarno A.F."/>
            <person name="Shmutz J."/>
            <person name="Schroeder D."/>
            <person name="de Vargas C."/>
            <person name="Verret F."/>
            <person name="von Dassow P."/>
            <person name="Valentin K."/>
            <person name="Van de Peer Y."/>
            <person name="Wheeler G."/>
            <person name="Dacks J.B."/>
            <person name="Delwiche C.F."/>
            <person name="Dyhrman S.T."/>
            <person name="Glockner G."/>
            <person name="John U."/>
            <person name="Richards T."/>
            <person name="Worden A.Z."/>
            <person name="Zhang X."/>
            <person name="Grigoriev I.V."/>
            <person name="Allen A.E."/>
            <person name="Bidle K."/>
            <person name="Borodovsky M."/>
            <person name="Bowler C."/>
            <person name="Brownlee C."/>
            <person name="Cock J.M."/>
            <person name="Elias M."/>
            <person name="Gladyshev V.N."/>
            <person name="Groth M."/>
            <person name="Guda C."/>
            <person name="Hadaegh A."/>
            <person name="Iglesias-Rodriguez M.D."/>
            <person name="Jenkins J."/>
            <person name="Jones B.M."/>
            <person name="Lawson T."/>
            <person name="Leese F."/>
            <person name="Lindquist E."/>
            <person name="Lobanov A."/>
            <person name="Lomsadze A."/>
            <person name="Malik S.B."/>
            <person name="Marsh M.E."/>
            <person name="Mackinder L."/>
            <person name="Mock T."/>
            <person name="Mueller-Roeber B."/>
            <person name="Pagarete A."/>
            <person name="Parker M."/>
            <person name="Probert I."/>
            <person name="Quesneville H."/>
            <person name="Raines C."/>
            <person name="Rensing S.A."/>
            <person name="Riano-Pachon D.M."/>
            <person name="Richier S."/>
            <person name="Rokitta S."/>
            <person name="Shiraiwa Y."/>
            <person name="Soanes D.M."/>
            <person name="van der Giezen M."/>
            <person name="Wahlund T.M."/>
            <person name="Williams B."/>
            <person name="Wilson W."/>
            <person name="Wolfe G."/>
            <person name="Wurch L.L."/>
        </authorList>
    </citation>
    <scope>NUCLEOTIDE SEQUENCE</scope>
</reference>
<dbReference type="RefSeq" id="XP_005761318.1">
    <property type="nucleotide sequence ID" value="XM_005761261.1"/>
</dbReference>
<reference evidence="2" key="2">
    <citation type="submission" date="2024-10" db="UniProtKB">
        <authorList>
            <consortium name="EnsemblProtists"/>
        </authorList>
    </citation>
    <scope>IDENTIFICATION</scope>
</reference>
<evidence type="ECO:0000256" key="1">
    <source>
        <dbReference type="SAM" id="Phobius"/>
    </source>
</evidence>
<proteinExistence type="predicted"/>
<feature type="transmembrane region" description="Helical" evidence="1">
    <location>
        <begin position="57"/>
        <end position="77"/>
    </location>
</feature>
<dbReference type="PaxDb" id="2903-EOD08889"/>
<keyword evidence="3" id="KW-1185">Reference proteome</keyword>
<keyword evidence="1" id="KW-0812">Transmembrane</keyword>
<dbReference type="GeneID" id="17255039"/>
<protein>
    <submittedName>
        <fullName evidence="2">Uncharacterized protein</fullName>
    </submittedName>
</protein>
<accession>A0A0D3ICA4</accession>
<dbReference type="KEGG" id="ehx:EMIHUDRAFT_248928"/>
<evidence type="ECO:0000313" key="2">
    <source>
        <dbReference type="EnsemblProtists" id="EOD08889"/>
    </source>
</evidence>
<name>A0A0D3ICA4_EMIH1</name>